<organism evidence="2 3">
    <name type="scientific">Neoarthrinium moseri</name>
    <dbReference type="NCBI Taxonomy" id="1658444"/>
    <lineage>
        <taxon>Eukaryota</taxon>
        <taxon>Fungi</taxon>
        <taxon>Dikarya</taxon>
        <taxon>Ascomycota</taxon>
        <taxon>Pezizomycotina</taxon>
        <taxon>Sordariomycetes</taxon>
        <taxon>Xylariomycetidae</taxon>
        <taxon>Amphisphaeriales</taxon>
        <taxon>Apiosporaceae</taxon>
        <taxon>Neoarthrinium</taxon>
    </lineage>
</organism>
<protein>
    <submittedName>
        <fullName evidence="2">Uncharacterized protein</fullName>
    </submittedName>
</protein>
<dbReference type="AlphaFoldDB" id="A0A9P9WCP4"/>
<comment type="caution">
    <text evidence="2">The sequence shown here is derived from an EMBL/GenBank/DDBJ whole genome shotgun (WGS) entry which is preliminary data.</text>
</comment>
<name>A0A9P9WCP4_9PEZI</name>
<dbReference type="Proteomes" id="UP000829685">
    <property type="component" value="Unassembled WGS sequence"/>
</dbReference>
<evidence type="ECO:0000313" key="3">
    <source>
        <dbReference type="Proteomes" id="UP000829685"/>
    </source>
</evidence>
<keyword evidence="3" id="KW-1185">Reference proteome</keyword>
<feature type="region of interest" description="Disordered" evidence="1">
    <location>
        <begin position="1"/>
        <end position="33"/>
    </location>
</feature>
<reference evidence="2" key="1">
    <citation type="submission" date="2021-03" db="EMBL/GenBank/DDBJ databases">
        <title>Revisited historic fungal species revealed as producer of novel bioactive compounds through whole genome sequencing and comparative genomics.</title>
        <authorList>
            <person name="Vignolle G.A."/>
            <person name="Hochenegger N."/>
            <person name="Mach R.L."/>
            <person name="Mach-Aigner A.R."/>
            <person name="Javad Rahimi M."/>
            <person name="Salim K.A."/>
            <person name="Chan C.M."/>
            <person name="Lim L.B.L."/>
            <person name="Cai F."/>
            <person name="Druzhinina I.S."/>
            <person name="U'Ren J.M."/>
            <person name="Derntl C."/>
        </authorList>
    </citation>
    <scope>NUCLEOTIDE SEQUENCE</scope>
    <source>
        <strain evidence="2">TUCIM 5799</strain>
    </source>
</reference>
<sequence>MQPNGLVSARDDLPPVHVSKRADPPPPDQRTPVSIGEVVREKVDETLYTEGLKTCIAVVVIGEKNVDKASWDKIMAHISSNLCQDGDIPDLDTQLNDLFELDTDTKYIVNRKAYVLTAPDGNNAAQAAFNNYVLQKAQAHWGNDRVQRIDRDQTHVDEPGGSRLWTDGSRNTYWGTNGDLIAPAI</sequence>
<evidence type="ECO:0000256" key="1">
    <source>
        <dbReference type="SAM" id="MobiDB-lite"/>
    </source>
</evidence>
<gene>
    <name evidence="2" type="ORF">JX265_011333</name>
</gene>
<evidence type="ECO:0000313" key="2">
    <source>
        <dbReference type="EMBL" id="KAI1857132.1"/>
    </source>
</evidence>
<accession>A0A9P9WCP4</accession>
<dbReference type="EMBL" id="JAFIMR010000041">
    <property type="protein sequence ID" value="KAI1857132.1"/>
    <property type="molecule type" value="Genomic_DNA"/>
</dbReference>
<proteinExistence type="predicted"/>